<accession>A0A3P7LUI1</accession>
<evidence type="ECO:0000313" key="2">
    <source>
        <dbReference type="EMBL" id="VDN15297.1"/>
    </source>
</evidence>
<keyword evidence="3" id="KW-1185">Reference proteome</keyword>
<reference evidence="2 3" key="1">
    <citation type="submission" date="2018-11" db="EMBL/GenBank/DDBJ databases">
        <authorList>
            <consortium name="Pathogen Informatics"/>
        </authorList>
    </citation>
    <scope>NUCLEOTIDE SEQUENCE [LARGE SCALE GENOMIC DNA]</scope>
</reference>
<dbReference type="Proteomes" id="UP000281553">
    <property type="component" value="Unassembled WGS sequence"/>
</dbReference>
<organism evidence="2 3">
    <name type="scientific">Dibothriocephalus latus</name>
    <name type="common">Fish tapeworm</name>
    <name type="synonym">Diphyllobothrium latum</name>
    <dbReference type="NCBI Taxonomy" id="60516"/>
    <lineage>
        <taxon>Eukaryota</taxon>
        <taxon>Metazoa</taxon>
        <taxon>Spiralia</taxon>
        <taxon>Lophotrochozoa</taxon>
        <taxon>Platyhelminthes</taxon>
        <taxon>Cestoda</taxon>
        <taxon>Eucestoda</taxon>
        <taxon>Diphyllobothriidea</taxon>
        <taxon>Diphyllobothriidae</taxon>
        <taxon>Dibothriocephalus</taxon>
    </lineage>
</organism>
<feature type="region of interest" description="Disordered" evidence="1">
    <location>
        <begin position="86"/>
        <end position="110"/>
    </location>
</feature>
<protein>
    <submittedName>
        <fullName evidence="2">Uncharacterized protein</fullName>
    </submittedName>
</protein>
<dbReference type="OrthoDB" id="6275987at2759"/>
<dbReference type="AlphaFoldDB" id="A0A3P7LUI1"/>
<evidence type="ECO:0000256" key="1">
    <source>
        <dbReference type="SAM" id="MobiDB-lite"/>
    </source>
</evidence>
<evidence type="ECO:0000313" key="3">
    <source>
        <dbReference type="Proteomes" id="UP000281553"/>
    </source>
</evidence>
<gene>
    <name evidence="2" type="ORF">DILT_LOCUS11128</name>
</gene>
<proteinExistence type="predicted"/>
<dbReference type="EMBL" id="UYRU01062022">
    <property type="protein sequence ID" value="VDN15297.1"/>
    <property type="molecule type" value="Genomic_DNA"/>
</dbReference>
<sequence length="194" mass="21771">MLSLASNCSLLRHARFSRSSFALPEVLKKRSNRRMHSSPFTSSSYLRRSLRGSMPPWLVADSAEGRPPKEVEEMPKFSIVAEEKEEAASRERLLPSTDGQTASTTGETSGSVTVPCDITICVDKCITPSASSLLASNEASDSIEVVLQRLESLFFQHHRPKFWARYVVDTFVVIKRDQVLTFEERLDSCRNTMP</sequence>
<name>A0A3P7LUI1_DIBLA</name>
<feature type="compositionally biased region" description="Low complexity" evidence="1">
    <location>
        <begin position="99"/>
        <end position="110"/>
    </location>
</feature>